<gene>
    <name evidence="2" type="ORF">FS320_11575</name>
</gene>
<dbReference type="SUPFAM" id="SSF53335">
    <property type="entry name" value="S-adenosyl-L-methionine-dependent methyltransferases"/>
    <property type="match status" value="1"/>
</dbReference>
<dbReference type="GO" id="GO:0032259">
    <property type="term" value="P:methylation"/>
    <property type="evidence" value="ECO:0007669"/>
    <property type="project" value="UniProtKB-KW"/>
</dbReference>
<dbReference type="Proteomes" id="UP000403266">
    <property type="component" value="Unassembled WGS sequence"/>
</dbReference>
<dbReference type="PANTHER" id="PTHR43591">
    <property type="entry name" value="METHYLTRANSFERASE"/>
    <property type="match status" value="1"/>
</dbReference>
<sequence>MVEQKIRFDDGAAYEQMMGIWSRFAGEIFLDWLAPPSGWRWIDVGCGSGAFTELLVERCAPVEVLGIDPSEGQLAFARSRPASRAAEFRQGDAMALPFPADRFDAAVMALVLVFVPEPAKGLAEMVRVVRPGGTVAAYMWDMLGGGFPLDPILVEMRAMDLAPPRPPQLDASRREVMHDLWTGAGLEAVDTREITVRRTFADFDDFWMTSLKSPSMRAAIATMTAEDVETLKSRVRARLPADADGRIAYGARAHAVKGHVPG</sequence>
<reference evidence="2 3" key="1">
    <citation type="journal article" date="2019" name="Syst. Appl. Microbiol.">
        <title>Microvirga tunisiensis sp. nov., a root nodule symbiotic bacterium isolated from Lupinus micranthus and L. luteus grown in Northern Tunisia.</title>
        <authorList>
            <person name="Msaddak A."/>
            <person name="Rejili M."/>
            <person name="Duran D."/>
            <person name="Mars M."/>
            <person name="Palacios J.M."/>
            <person name="Ruiz-Argueso T."/>
            <person name="Rey L."/>
            <person name="Imperial J."/>
        </authorList>
    </citation>
    <scope>NUCLEOTIDE SEQUENCE [LARGE SCALE GENOMIC DNA]</scope>
    <source>
        <strain evidence="2 3">Lmie10</strain>
    </source>
</reference>
<dbReference type="OrthoDB" id="9795634at2"/>
<dbReference type="AlphaFoldDB" id="A0A5N7MG28"/>
<protein>
    <submittedName>
        <fullName evidence="2">Methyltransferase domain-containing protein</fullName>
    </submittedName>
</protein>
<evidence type="ECO:0000259" key="1">
    <source>
        <dbReference type="Pfam" id="PF08241"/>
    </source>
</evidence>
<accession>A0A5N7MG28</accession>
<organism evidence="2 3">
    <name type="scientific">Microvirga tunisiensis</name>
    <dbReference type="NCBI Taxonomy" id="2108360"/>
    <lineage>
        <taxon>Bacteria</taxon>
        <taxon>Pseudomonadati</taxon>
        <taxon>Pseudomonadota</taxon>
        <taxon>Alphaproteobacteria</taxon>
        <taxon>Hyphomicrobiales</taxon>
        <taxon>Methylobacteriaceae</taxon>
        <taxon>Microvirga</taxon>
    </lineage>
</organism>
<dbReference type="RefSeq" id="WP_152711607.1">
    <property type="nucleotide sequence ID" value="NZ_VOSJ01000030.1"/>
</dbReference>
<feature type="domain" description="Methyltransferase type 11" evidence="1">
    <location>
        <begin position="42"/>
        <end position="136"/>
    </location>
</feature>
<dbReference type="EMBL" id="VOSK01000033">
    <property type="protein sequence ID" value="MPR25847.1"/>
    <property type="molecule type" value="Genomic_DNA"/>
</dbReference>
<dbReference type="Pfam" id="PF08241">
    <property type="entry name" value="Methyltransf_11"/>
    <property type="match status" value="1"/>
</dbReference>
<dbReference type="CDD" id="cd02440">
    <property type="entry name" value="AdoMet_MTases"/>
    <property type="match status" value="1"/>
</dbReference>
<name>A0A5N7MG28_9HYPH</name>
<dbReference type="Gene3D" id="3.40.50.150">
    <property type="entry name" value="Vaccinia Virus protein VP39"/>
    <property type="match status" value="1"/>
</dbReference>
<evidence type="ECO:0000313" key="3">
    <source>
        <dbReference type="Proteomes" id="UP000403266"/>
    </source>
</evidence>
<comment type="caution">
    <text evidence="2">The sequence shown here is derived from an EMBL/GenBank/DDBJ whole genome shotgun (WGS) entry which is preliminary data.</text>
</comment>
<dbReference type="InterPro" id="IPR029063">
    <property type="entry name" value="SAM-dependent_MTases_sf"/>
</dbReference>
<dbReference type="InterPro" id="IPR013216">
    <property type="entry name" value="Methyltransf_11"/>
</dbReference>
<evidence type="ECO:0000313" key="2">
    <source>
        <dbReference type="EMBL" id="MPR25847.1"/>
    </source>
</evidence>
<keyword evidence="2" id="KW-0808">Transferase</keyword>
<dbReference type="PANTHER" id="PTHR43591:SF24">
    <property type="entry name" value="2-METHOXY-6-POLYPRENYL-1,4-BENZOQUINOL METHYLASE, MITOCHONDRIAL"/>
    <property type="match status" value="1"/>
</dbReference>
<keyword evidence="3" id="KW-1185">Reference proteome</keyword>
<dbReference type="GO" id="GO:0008757">
    <property type="term" value="F:S-adenosylmethionine-dependent methyltransferase activity"/>
    <property type="evidence" value="ECO:0007669"/>
    <property type="project" value="InterPro"/>
</dbReference>
<keyword evidence="2" id="KW-0489">Methyltransferase</keyword>
<proteinExistence type="predicted"/>